<keyword evidence="4" id="KW-0732">Signal</keyword>
<accession>A0A517TD85</accession>
<dbReference type="GO" id="GO:0004423">
    <property type="term" value="F:iduronate-2-sulfatase activity"/>
    <property type="evidence" value="ECO:0007669"/>
    <property type="project" value="InterPro"/>
</dbReference>
<dbReference type="EC" id="3.1.6.1" evidence="8"/>
<dbReference type="InterPro" id="IPR017850">
    <property type="entry name" value="Alkaline_phosphatase_core_sf"/>
</dbReference>
<evidence type="ECO:0000256" key="2">
    <source>
        <dbReference type="ARBA" id="ARBA00008779"/>
    </source>
</evidence>
<dbReference type="InterPro" id="IPR024607">
    <property type="entry name" value="Sulfatase_CS"/>
</dbReference>
<dbReference type="InterPro" id="IPR000917">
    <property type="entry name" value="Sulfatase_N"/>
</dbReference>
<name>A0A517TD85_9PLAN</name>
<dbReference type="AlphaFoldDB" id="A0A517TD85"/>
<dbReference type="GO" id="GO:0004065">
    <property type="term" value="F:arylsulfatase activity"/>
    <property type="evidence" value="ECO:0007669"/>
    <property type="project" value="UniProtKB-EC"/>
</dbReference>
<gene>
    <name evidence="8" type="ORF">V22_35980</name>
</gene>
<dbReference type="KEGG" id="chya:V22_35980"/>
<protein>
    <submittedName>
        <fullName evidence="8">Arylsulfatase</fullName>
        <ecNumber evidence="8">3.1.6.1</ecNumber>
    </submittedName>
</protein>
<evidence type="ECO:0000256" key="1">
    <source>
        <dbReference type="ARBA" id="ARBA00001913"/>
    </source>
</evidence>
<keyword evidence="5 8" id="KW-0378">Hydrolase</keyword>
<evidence type="ECO:0000256" key="4">
    <source>
        <dbReference type="ARBA" id="ARBA00022729"/>
    </source>
</evidence>
<dbReference type="GO" id="GO:0046872">
    <property type="term" value="F:metal ion binding"/>
    <property type="evidence" value="ECO:0007669"/>
    <property type="project" value="UniProtKB-KW"/>
</dbReference>
<dbReference type="OrthoDB" id="9782218at2"/>
<organism evidence="8 9">
    <name type="scientific">Calycomorphotria hydatis</name>
    <dbReference type="NCBI Taxonomy" id="2528027"/>
    <lineage>
        <taxon>Bacteria</taxon>
        <taxon>Pseudomonadati</taxon>
        <taxon>Planctomycetota</taxon>
        <taxon>Planctomycetia</taxon>
        <taxon>Planctomycetales</taxon>
        <taxon>Planctomycetaceae</taxon>
        <taxon>Calycomorphotria</taxon>
    </lineage>
</organism>
<evidence type="ECO:0000256" key="5">
    <source>
        <dbReference type="ARBA" id="ARBA00022801"/>
    </source>
</evidence>
<keyword evidence="3" id="KW-0479">Metal-binding</keyword>
<dbReference type="Proteomes" id="UP000319976">
    <property type="component" value="Chromosome"/>
</dbReference>
<keyword evidence="9" id="KW-1185">Reference proteome</keyword>
<dbReference type="SUPFAM" id="SSF53649">
    <property type="entry name" value="Alkaline phosphatase-like"/>
    <property type="match status" value="1"/>
</dbReference>
<dbReference type="GO" id="GO:0005737">
    <property type="term" value="C:cytoplasm"/>
    <property type="evidence" value="ECO:0007669"/>
    <property type="project" value="TreeGrafter"/>
</dbReference>
<reference evidence="8 9" key="1">
    <citation type="submission" date="2019-02" db="EMBL/GenBank/DDBJ databases">
        <title>Deep-cultivation of Planctomycetes and their phenomic and genomic characterization uncovers novel biology.</title>
        <authorList>
            <person name="Wiegand S."/>
            <person name="Jogler M."/>
            <person name="Boedeker C."/>
            <person name="Pinto D."/>
            <person name="Vollmers J."/>
            <person name="Rivas-Marin E."/>
            <person name="Kohn T."/>
            <person name="Peeters S.H."/>
            <person name="Heuer A."/>
            <person name="Rast P."/>
            <person name="Oberbeckmann S."/>
            <person name="Bunk B."/>
            <person name="Jeske O."/>
            <person name="Meyerdierks A."/>
            <person name="Storesund J.E."/>
            <person name="Kallscheuer N."/>
            <person name="Luecker S."/>
            <person name="Lage O.M."/>
            <person name="Pohl T."/>
            <person name="Merkel B.J."/>
            <person name="Hornburger P."/>
            <person name="Mueller R.-W."/>
            <person name="Bruemmer F."/>
            <person name="Labrenz M."/>
            <person name="Spormann A.M."/>
            <person name="Op den Camp H."/>
            <person name="Overmann J."/>
            <person name="Amann R."/>
            <person name="Jetten M.S.M."/>
            <person name="Mascher T."/>
            <person name="Medema M.H."/>
            <person name="Devos D.P."/>
            <person name="Kaster A.-K."/>
            <person name="Ovreas L."/>
            <person name="Rohde M."/>
            <person name="Galperin M.Y."/>
            <person name="Jogler C."/>
        </authorList>
    </citation>
    <scope>NUCLEOTIDE SEQUENCE [LARGE SCALE GENOMIC DNA]</scope>
    <source>
        <strain evidence="8 9">V22</strain>
    </source>
</reference>
<keyword evidence="6" id="KW-0106">Calcium</keyword>
<evidence type="ECO:0000256" key="3">
    <source>
        <dbReference type="ARBA" id="ARBA00022723"/>
    </source>
</evidence>
<evidence type="ECO:0000256" key="6">
    <source>
        <dbReference type="ARBA" id="ARBA00022837"/>
    </source>
</evidence>
<sequence length="546" mass="61440">MNRENLLDTKWLTHCLAITFVLLCGTMVSAADKPNILFIAIDDLRPELGCYGSEIAVSPHLDRLASEGLLFNRAYCQEAICAPSRASLLTGTRPDTTGVTHNYIRIREASPDILTLPQHFRNNGYETVYCGKIFHGGDTDDDISWSRQPDINRLPSYIPKKPVGFALPENLKARNKSFKEMLAKYGEAARRGLASGPAYESADVEDYVYPDGFNTELAIATLKDMVEEGDKPFFLGLGLIRPHLNWVAPKKYWDLYTPEDIPLASQQNAPVDGAAMGLHASFELRTRHDIPKYGPIKPELARTLKHAYLACVSYVDAQIGKMIAAIEDAGVKENTIIIVWSDHGWHLGDMGVWGKATNYEIATRVPMMIWTPGMSKRGRSTDALVELADIFPTLCELANLPVPAHVEGHSFVPLLSNPQRSWKKAAFSQFPSPALREWAANPLSDEMRQTFFGPLIDDVEEQIIEQQGERWNRELFEQHLMGYAIRTDRFRLVEWRDRRHADAEPIFVELYDHETDPQETINIANDHPQVVESLSKQLAAGWKSAL</sequence>
<dbReference type="Pfam" id="PF00884">
    <property type="entry name" value="Sulfatase"/>
    <property type="match status" value="1"/>
</dbReference>
<dbReference type="Gene3D" id="3.40.720.10">
    <property type="entry name" value="Alkaline Phosphatase, subunit A"/>
    <property type="match status" value="1"/>
</dbReference>
<comment type="cofactor">
    <cofactor evidence="1">
        <name>Ca(2+)</name>
        <dbReference type="ChEBI" id="CHEBI:29108"/>
    </cofactor>
</comment>
<comment type="similarity">
    <text evidence="2">Belongs to the sulfatase family.</text>
</comment>
<evidence type="ECO:0000313" key="9">
    <source>
        <dbReference type="Proteomes" id="UP000319976"/>
    </source>
</evidence>
<dbReference type="InterPro" id="IPR035874">
    <property type="entry name" value="IDS"/>
</dbReference>
<dbReference type="RefSeq" id="WP_145265340.1">
    <property type="nucleotide sequence ID" value="NZ_CP036316.1"/>
</dbReference>
<feature type="domain" description="Sulfatase N-terminal" evidence="7">
    <location>
        <begin position="34"/>
        <end position="399"/>
    </location>
</feature>
<dbReference type="PANTHER" id="PTHR45953">
    <property type="entry name" value="IDURONATE 2-SULFATASE"/>
    <property type="match status" value="1"/>
</dbReference>
<dbReference type="CDD" id="cd16030">
    <property type="entry name" value="iduronate-2-sulfatase"/>
    <property type="match status" value="1"/>
</dbReference>
<proteinExistence type="inferred from homology"/>
<dbReference type="PANTHER" id="PTHR45953:SF1">
    <property type="entry name" value="IDURONATE 2-SULFATASE"/>
    <property type="match status" value="1"/>
</dbReference>
<dbReference type="EMBL" id="CP036316">
    <property type="protein sequence ID" value="QDT66332.1"/>
    <property type="molecule type" value="Genomic_DNA"/>
</dbReference>
<evidence type="ECO:0000313" key="8">
    <source>
        <dbReference type="EMBL" id="QDT66332.1"/>
    </source>
</evidence>
<evidence type="ECO:0000259" key="7">
    <source>
        <dbReference type="Pfam" id="PF00884"/>
    </source>
</evidence>
<dbReference type="PROSITE" id="PS00523">
    <property type="entry name" value="SULFATASE_1"/>
    <property type="match status" value="1"/>
</dbReference>